<dbReference type="Pfam" id="PF08281">
    <property type="entry name" value="Sigma70_r4_2"/>
    <property type="match status" value="1"/>
</dbReference>
<dbReference type="InterPro" id="IPR000792">
    <property type="entry name" value="Tscrpt_reg_LuxR_C"/>
</dbReference>
<dbReference type="GO" id="GO:0016987">
    <property type="term" value="F:sigma factor activity"/>
    <property type="evidence" value="ECO:0007669"/>
    <property type="project" value="UniProtKB-KW"/>
</dbReference>
<dbReference type="SUPFAM" id="SSF88659">
    <property type="entry name" value="Sigma3 and sigma4 domains of RNA polymerase sigma factors"/>
    <property type="match status" value="1"/>
</dbReference>
<dbReference type="Proteomes" id="UP000284243">
    <property type="component" value="Unassembled WGS sequence"/>
</dbReference>
<dbReference type="GO" id="GO:0003677">
    <property type="term" value="F:DNA binding"/>
    <property type="evidence" value="ECO:0007669"/>
    <property type="project" value="InterPro"/>
</dbReference>
<dbReference type="Gene3D" id="1.10.1740.10">
    <property type="match status" value="1"/>
</dbReference>
<dbReference type="PANTHER" id="PTHR43133">
    <property type="entry name" value="RNA POLYMERASE ECF-TYPE SIGMA FACTO"/>
    <property type="match status" value="1"/>
</dbReference>
<dbReference type="InterPro" id="IPR014284">
    <property type="entry name" value="RNA_pol_sigma-70_dom"/>
</dbReference>
<evidence type="ECO:0000256" key="4">
    <source>
        <dbReference type="ARBA" id="ARBA00023163"/>
    </source>
</evidence>
<dbReference type="InterPro" id="IPR013249">
    <property type="entry name" value="RNA_pol_sigma70_r4_t2"/>
</dbReference>
<evidence type="ECO:0000256" key="1">
    <source>
        <dbReference type="ARBA" id="ARBA00010641"/>
    </source>
</evidence>
<dbReference type="EMBL" id="QRYC01000007">
    <property type="protein sequence ID" value="RGU57007.1"/>
    <property type="molecule type" value="Genomic_DNA"/>
</dbReference>
<dbReference type="PRINTS" id="PR00038">
    <property type="entry name" value="HTHLUXR"/>
</dbReference>
<keyword evidence="2" id="KW-0805">Transcription regulation</keyword>
<dbReference type="GO" id="GO:0006352">
    <property type="term" value="P:DNA-templated transcription initiation"/>
    <property type="evidence" value="ECO:0007669"/>
    <property type="project" value="InterPro"/>
</dbReference>
<organism evidence="6 7">
    <name type="scientific">Odoribacter splanchnicus</name>
    <dbReference type="NCBI Taxonomy" id="28118"/>
    <lineage>
        <taxon>Bacteria</taxon>
        <taxon>Pseudomonadati</taxon>
        <taxon>Bacteroidota</taxon>
        <taxon>Bacteroidia</taxon>
        <taxon>Bacteroidales</taxon>
        <taxon>Odoribacteraceae</taxon>
        <taxon>Odoribacter</taxon>
    </lineage>
</organism>
<dbReference type="InterPro" id="IPR039425">
    <property type="entry name" value="RNA_pol_sigma-70-like"/>
</dbReference>
<dbReference type="CDD" id="cd06171">
    <property type="entry name" value="Sigma70_r4"/>
    <property type="match status" value="1"/>
</dbReference>
<dbReference type="InterPro" id="IPR013324">
    <property type="entry name" value="RNA_pol_sigma_r3/r4-like"/>
</dbReference>
<evidence type="ECO:0000256" key="2">
    <source>
        <dbReference type="ARBA" id="ARBA00023015"/>
    </source>
</evidence>
<protein>
    <submittedName>
        <fullName evidence="6">Sigma-70 family RNA polymerase sigma factor</fullName>
    </submittedName>
</protein>
<accession>A0A412TT25</accession>
<keyword evidence="4" id="KW-0804">Transcription</keyword>
<name>A0A412TT25_9BACT</name>
<sequence>MKSTAKQGIKNSSPNEFASTMNRLYAPLCFAANRFLNDKSASEDIVQEAFARLWELVSKEKEIESIDNYMYMLVHNLSLEWLRKLKLQEKFVNSRSLKEVNIFNVIVETDVALQIIKEIEKLPPRSKQVMQLAFQGLDNQQIAQEMNISVNSVKTLKYKSIDKLKAIFSSDTLLKILMIFG</sequence>
<dbReference type="NCBIfam" id="TIGR02937">
    <property type="entry name" value="sigma70-ECF"/>
    <property type="match status" value="1"/>
</dbReference>
<dbReference type="Pfam" id="PF04542">
    <property type="entry name" value="Sigma70_r2"/>
    <property type="match status" value="1"/>
</dbReference>
<evidence type="ECO:0000259" key="5">
    <source>
        <dbReference type="SMART" id="SM00421"/>
    </source>
</evidence>
<dbReference type="InterPro" id="IPR013325">
    <property type="entry name" value="RNA_pol_sigma_r2"/>
</dbReference>
<dbReference type="InterPro" id="IPR036388">
    <property type="entry name" value="WH-like_DNA-bd_sf"/>
</dbReference>
<dbReference type="RefSeq" id="WP_022161160.1">
    <property type="nucleotide sequence ID" value="NZ_CABJFF010000007.1"/>
</dbReference>
<dbReference type="PANTHER" id="PTHR43133:SF46">
    <property type="entry name" value="RNA POLYMERASE SIGMA-70 FACTOR ECF SUBFAMILY"/>
    <property type="match status" value="1"/>
</dbReference>
<keyword evidence="3" id="KW-0731">Sigma factor</keyword>
<comment type="caution">
    <text evidence="6">The sequence shown here is derived from an EMBL/GenBank/DDBJ whole genome shotgun (WGS) entry which is preliminary data.</text>
</comment>
<dbReference type="SMART" id="SM00421">
    <property type="entry name" value="HTH_LUXR"/>
    <property type="match status" value="1"/>
</dbReference>
<dbReference type="AlphaFoldDB" id="A0A412TT25"/>
<comment type="similarity">
    <text evidence="1">Belongs to the sigma-70 factor family. ECF subfamily.</text>
</comment>
<dbReference type="Gene3D" id="1.10.10.10">
    <property type="entry name" value="Winged helix-like DNA-binding domain superfamily/Winged helix DNA-binding domain"/>
    <property type="match status" value="1"/>
</dbReference>
<feature type="domain" description="HTH luxR-type" evidence="5">
    <location>
        <begin position="119"/>
        <end position="178"/>
    </location>
</feature>
<proteinExistence type="inferred from homology"/>
<reference evidence="6 7" key="1">
    <citation type="submission" date="2018-08" db="EMBL/GenBank/DDBJ databases">
        <title>A genome reference for cultivated species of the human gut microbiota.</title>
        <authorList>
            <person name="Zou Y."/>
            <person name="Xue W."/>
            <person name="Luo G."/>
        </authorList>
    </citation>
    <scope>NUCLEOTIDE SEQUENCE [LARGE SCALE GENOMIC DNA]</scope>
    <source>
        <strain evidence="6 7">AF16-14</strain>
    </source>
</reference>
<evidence type="ECO:0000313" key="6">
    <source>
        <dbReference type="EMBL" id="RGU57007.1"/>
    </source>
</evidence>
<dbReference type="InterPro" id="IPR007627">
    <property type="entry name" value="RNA_pol_sigma70_r2"/>
</dbReference>
<dbReference type="SUPFAM" id="SSF88946">
    <property type="entry name" value="Sigma2 domain of RNA polymerase sigma factors"/>
    <property type="match status" value="1"/>
</dbReference>
<evidence type="ECO:0000256" key="3">
    <source>
        <dbReference type="ARBA" id="ARBA00023082"/>
    </source>
</evidence>
<gene>
    <name evidence="6" type="ORF">DWW57_07385</name>
</gene>
<evidence type="ECO:0000313" key="7">
    <source>
        <dbReference type="Proteomes" id="UP000284243"/>
    </source>
</evidence>